<evidence type="ECO:0000256" key="1">
    <source>
        <dbReference type="ARBA" id="ARBA00022630"/>
    </source>
</evidence>
<gene>
    <name evidence="3" type="ORF">Arub01_47970</name>
</gene>
<protein>
    <submittedName>
        <fullName evidence="3">Thioredoxin reductase</fullName>
    </submittedName>
</protein>
<dbReference type="InterPro" id="IPR050097">
    <property type="entry name" value="Ferredoxin-NADP_redctase_2"/>
</dbReference>
<evidence type="ECO:0000313" key="3">
    <source>
        <dbReference type="EMBL" id="GLW66553.1"/>
    </source>
</evidence>
<dbReference type="PRINTS" id="PR00368">
    <property type="entry name" value="FADPNR"/>
</dbReference>
<dbReference type="Gene3D" id="3.50.50.60">
    <property type="entry name" value="FAD/NAD(P)-binding domain"/>
    <property type="match status" value="1"/>
</dbReference>
<dbReference type="GO" id="GO:0016491">
    <property type="term" value="F:oxidoreductase activity"/>
    <property type="evidence" value="ECO:0007669"/>
    <property type="project" value="UniProtKB-KW"/>
</dbReference>
<dbReference type="Pfam" id="PF13738">
    <property type="entry name" value="Pyr_redox_3"/>
    <property type="match status" value="1"/>
</dbReference>
<dbReference type="SUPFAM" id="SSF51905">
    <property type="entry name" value="FAD/NAD(P)-binding domain"/>
    <property type="match status" value="1"/>
</dbReference>
<sequence length="415" mass="44843">MNASMADVAVVGAGPYGLSVAAHCVAMGLDVIVFGEPMWTWARHMPQGMLLKSEPQNSNLADPRGAYGFAAFCEIHGLPCARSLPIPVERFVDYGRWFQRQAVPHVDTSTVLAVRTAGGGFALELATGDQVRARTVVLAVGVVPFARRPEQLAGLPPALASHTIDHHDFSGFAGRDVTVIGAGQAALESAVLLGEAGARVRLVARAERLRWNSMPLPRRPLRDRLRAPGSGLGAGWRTWVWANLPQAVRHLPGPTRRHIVRTALPPAGAWWLRDRFTHRIPALLGYRINEVAADDRVRLTLTDREGRRHRIDTDHVLCGTGYAVDLRRLSLLDPVLADGLRRDGLAPRLSAHFETSMPGLYAVGLVASHAFGPGMGHVHGTAFAARRVAAHLARTLPRRSVPVSSDTVAVGAAER</sequence>
<dbReference type="InterPro" id="IPR036188">
    <property type="entry name" value="FAD/NAD-bd_sf"/>
</dbReference>
<evidence type="ECO:0000313" key="4">
    <source>
        <dbReference type="Proteomes" id="UP001165124"/>
    </source>
</evidence>
<organism evidence="3 4">
    <name type="scientific">Actinomadura rubrobrunea</name>
    <dbReference type="NCBI Taxonomy" id="115335"/>
    <lineage>
        <taxon>Bacteria</taxon>
        <taxon>Bacillati</taxon>
        <taxon>Actinomycetota</taxon>
        <taxon>Actinomycetes</taxon>
        <taxon>Streptosporangiales</taxon>
        <taxon>Thermomonosporaceae</taxon>
        <taxon>Actinomadura</taxon>
    </lineage>
</organism>
<keyword evidence="1" id="KW-0285">Flavoprotein</keyword>
<accession>A0A9W6Q0X7</accession>
<dbReference type="PANTHER" id="PTHR48105">
    <property type="entry name" value="THIOREDOXIN REDUCTASE 1-RELATED-RELATED"/>
    <property type="match status" value="1"/>
</dbReference>
<name>A0A9W6Q0X7_9ACTN</name>
<keyword evidence="2" id="KW-0560">Oxidoreductase</keyword>
<proteinExistence type="predicted"/>
<dbReference type="Proteomes" id="UP001165124">
    <property type="component" value="Unassembled WGS sequence"/>
</dbReference>
<keyword evidence="4" id="KW-1185">Reference proteome</keyword>
<dbReference type="RefSeq" id="WP_169803787.1">
    <property type="nucleotide sequence ID" value="NZ_BSRZ01000015.1"/>
</dbReference>
<reference evidence="3" key="1">
    <citation type="submission" date="2023-02" db="EMBL/GenBank/DDBJ databases">
        <title>Actinomadura rubrobrunea NBRC 14622.</title>
        <authorList>
            <person name="Ichikawa N."/>
            <person name="Sato H."/>
            <person name="Tonouchi N."/>
        </authorList>
    </citation>
    <scope>NUCLEOTIDE SEQUENCE</scope>
    <source>
        <strain evidence="3">NBRC 14622</strain>
    </source>
</reference>
<dbReference type="PRINTS" id="PR00411">
    <property type="entry name" value="PNDRDTASEI"/>
</dbReference>
<dbReference type="AlphaFoldDB" id="A0A9W6Q0X7"/>
<comment type="caution">
    <text evidence="3">The sequence shown here is derived from an EMBL/GenBank/DDBJ whole genome shotgun (WGS) entry which is preliminary data.</text>
</comment>
<dbReference type="EMBL" id="BSRZ01000015">
    <property type="protein sequence ID" value="GLW66553.1"/>
    <property type="molecule type" value="Genomic_DNA"/>
</dbReference>
<evidence type="ECO:0000256" key="2">
    <source>
        <dbReference type="ARBA" id="ARBA00023002"/>
    </source>
</evidence>